<dbReference type="SUPFAM" id="SSF57938">
    <property type="entry name" value="DnaJ/Hsp40 cysteine-rich domain"/>
    <property type="match status" value="1"/>
</dbReference>
<organism evidence="2 3">
    <name type="scientific">Porphyridium purpureum</name>
    <name type="common">Red alga</name>
    <name type="synonym">Porphyridium cruentum</name>
    <dbReference type="NCBI Taxonomy" id="35688"/>
    <lineage>
        <taxon>Eukaryota</taxon>
        <taxon>Rhodophyta</taxon>
        <taxon>Bangiophyceae</taxon>
        <taxon>Porphyridiales</taxon>
        <taxon>Porphyridiaceae</taxon>
        <taxon>Porphyridium</taxon>
    </lineage>
</organism>
<sequence>MWMGKDGEWGSARVCWAVCVSSHSQLSTGMLGQCRSQSTRVASRAARHVPGIAAGVCGWRATEGRARPLTYGACPLRRAPALRAEAADAAEGNPATTPCEQCGGKQVIPCPMCNGTGTFALEMMGQSSACQCRLCQGRKITACPSCMTQVYGSVVWWDKQEEDPESGDGKINWGGKPPFLR</sequence>
<evidence type="ECO:0000313" key="2">
    <source>
        <dbReference type="EMBL" id="KAA8492135.1"/>
    </source>
</evidence>
<keyword evidence="3" id="KW-1185">Reference proteome</keyword>
<dbReference type="AlphaFoldDB" id="A0A5J4YLW0"/>
<dbReference type="InterPro" id="IPR036410">
    <property type="entry name" value="HSP_DnaJ_Cys-rich_dom_sf"/>
</dbReference>
<reference evidence="3" key="1">
    <citation type="journal article" date="2019" name="Nat. Commun.">
        <title>Expansion of phycobilisome linker gene families in mesophilic red algae.</title>
        <authorList>
            <person name="Lee J."/>
            <person name="Kim D."/>
            <person name="Bhattacharya D."/>
            <person name="Yoon H.S."/>
        </authorList>
    </citation>
    <scope>NUCLEOTIDE SEQUENCE [LARGE SCALE GENOMIC DNA]</scope>
    <source>
        <strain evidence="3">CCMP 1328</strain>
    </source>
</reference>
<dbReference type="Proteomes" id="UP000324585">
    <property type="component" value="Unassembled WGS sequence"/>
</dbReference>
<protein>
    <submittedName>
        <fullName evidence="2">Uncharacterized protein</fullName>
    </submittedName>
</protein>
<name>A0A5J4YLW0_PORPP</name>
<evidence type="ECO:0000313" key="3">
    <source>
        <dbReference type="Proteomes" id="UP000324585"/>
    </source>
</evidence>
<comment type="caution">
    <text evidence="2">The sequence shown here is derived from an EMBL/GenBank/DDBJ whole genome shotgun (WGS) entry which is preliminary data.</text>
</comment>
<proteinExistence type="predicted"/>
<feature type="region of interest" description="Disordered" evidence="1">
    <location>
        <begin position="161"/>
        <end position="181"/>
    </location>
</feature>
<dbReference type="OrthoDB" id="10634470at2759"/>
<evidence type="ECO:0000256" key="1">
    <source>
        <dbReference type="SAM" id="MobiDB-lite"/>
    </source>
</evidence>
<gene>
    <name evidence="2" type="ORF">FVE85_3573</name>
</gene>
<dbReference type="EMBL" id="VRMN01000010">
    <property type="protein sequence ID" value="KAA8492135.1"/>
    <property type="molecule type" value="Genomic_DNA"/>
</dbReference>
<accession>A0A5J4YLW0</accession>